<dbReference type="SUPFAM" id="SSF47384">
    <property type="entry name" value="Homodimeric domain of signal transducing histidine kinase"/>
    <property type="match status" value="1"/>
</dbReference>
<dbReference type="InterPro" id="IPR050736">
    <property type="entry name" value="Sensor_HK_Regulatory"/>
</dbReference>
<comment type="caution">
    <text evidence="9">The sequence shown here is derived from an EMBL/GenBank/DDBJ whole genome shotgun (WGS) entry which is preliminary data.</text>
</comment>
<dbReference type="SUPFAM" id="SSF55874">
    <property type="entry name" value="ATPase domain of HSP90 chaperone/DNA topoisomerase II/histidine kinase"/>
    <property type="match status" value="1"/>
</dbReference>
<dbReference type="Pfam" id="PF02518">
    <property type="entry name" value="HATPase_c"/>
    <property type="match status" value="1"/>
</dbReference>
<evidence type="ECO:0000256" key="4">
    <source>
        <dbReference type="ARBA" id="ARBA00022679"/>
    </source>
</evidence>
<dbReference type="EMBL" id="JABBNT010000002">
    <property type="protein sequence ID" value="NMM43884.1"/>
    <property type="molecule type" value="Genomic_DNA"/>
</dbReference>
<feature type="domain" description="Histidine kinase" evidence="8">
    <location>
        <begin position="370"/>
        <end position="594"/>
    </location>
</feature>
<proteinExistence type="predicted"/>
<dbReference type="CDD" id="cd00082">
    <property type="entry name" value="HisKA"/>
    <property type="match status" value="1"/>
</dbReference>
<gene>
    <name evidence="9" type="ORF">HH303_05315</name>
</gene>
<evidence type="ECO:0000256" key="2">
    <source>
        <dbReference type="ARBA" id="ARBA00012438"/>
    </source>
</evidence>
<dbReference type="Proteomes" id="UP000539372">
    <property type="component" value="Unassembled WGS sequence"/>
</dbReference>
<keyword evidence="5 9" id="KW-0418">Kinase</keyword>
<dbReference type="SMART" id="SM00387">
    <property type="entry name" value="HATPase_c"/>
    <property type="match status" value="1"/>
</dbReference>
<keyword evidence="7" id="KW-1133">Transmembrane helix</keyword>
<reference evidence="9 10" key="1">
    <citation type="submission" date="2020-04" db="EMBL/GenBank/DDBJ databases">
        <title>Rhodospirillaceae bacterium KN72 isolated from deep sea.</title>
        <authorList>
            <person name="Zhang D.-C."/>
        </authorList>
    </citation>
    <scope>NUCLEOTIDE SEQUENCE [LARGE SCALE GENOMIC DNA]</scope>
    <source>
        <strain evidence="9 10">KN72</strain>
    </source>
</reference>
<dbReference type="PROSITE" id="PS50109">
    <property type="entry name" value="HIS_KIN"/>
    <property type="match status" value="1"/>
</dbReference>
<evidence type="ECO:0000256" key="7">
    <source>
        <dbReference type="SAM" id="Phobius"/>
    </source>
</evidence>
<keyword evidence="10" id="KW-1185">Reference proteome</keyword>
<evidence type="ECO:0000256" key="6">
    <source>
        <dbReference type="ARBA" id="ARBA00023012"/>
    </source>
</evidence>
<keyword evidence="3" id="KW-0597">Phosphoprotein</keyword>
<evidence type="ECO:0000256" key="1">
    <source>
        <dbReference type="ARBA" id="ARBA00000085"/>
    </source>
</evidence>
<dbReference type="InterPro" id="IPR036890">
    <property type="entry name" value="HATPase_C_sf"/>
</dbReference>
<evidence type="ECO:0000313" key="10">
    <source>
        <dbReference type="Proteomes" id="UP000539372"/>
    </source>
</evidence>
<keyword evidence="7" id="KW-0812">Transmembrane</keyword>
<accession>A0A7Y0HG18</accession>
<dbReference type="Gene3D" id="1.10.287.130">
    <property type="match status" value="1"/>
</dbReference>
<dbReference type="PANTHER" id="PTHR43711">
    <property type="entry name" value="TWO-COMPONENT HISTIDINE KINASE"/>
    <property type="match status" value="1"/>
</dbReference>
<protein>
    <recommendedName>
        <fullName evidence="2">histidine kinase</fullName>
        <ecNumber evidence="2">2.7.13.3</ecNumber>
    </recommendedName>
</protein>
<dbReference type="GO" id="GO:0000155">
    <property type="term" value="F:phosphorelay sensor kinase activity"/>
    <property type="evidence" value="ECO:0007669"/>
    <property type="project" value="InterPro"/>
</dbReference>
<name>A0A7Y0HG18_9PROT</name>
<dbReference type="EC" id="2.7.13.3" evidence="2"/>
<dbReference type="PANTHER" id="PTHR43711:SF1">
    <property type="entry name" value="HISTIDINE KINASE 1"/>
    <property type="match status" value="1"/>
</dbReference>
<dbReference type="SMART" id="SM00388">
    <property type="entry name" value="HisKA"/>
    <property type="match status" value="1"/>
</dbReference>
<dbReference type="InterPro" id="IPR003594">
    <property type="entry name" value="HATPase_dom"/>
</dbReference>
<evidence type="ECO:0000256" key="3">
    <source>
        <dbReference type="ARBA" id="ARBA00022553"/>
    </source>
</evidence>
<organism evidence="9 10">
    <name type="scientific">Pacificispira spongiicola</name>
    <dbReference type="NCBI Taxonomy" id="2729598"/>
    <lineage>
        <taxon>Bacteria</taxon>
        <taxon>Pseudomonadati</taxon>
        <taxon>Pseudomonadota</taxon>
        <taxon>Alphaproteobacteria</taxon>
        <taxon>Rhodospirillales</taxon>
        <taxon>Rhodospirillaceae</taxon>
        <taxon>Pacificispira</taxon>
    </lineage>
</organism>
<dbReference type="AlphaFoldDB" id="A0A7Y0HG18"/>
<dbReference type="InterPro" id="IPR003661">
    <property type="entry name" value="HisK_dim/P_dom"/>
</dbReference>
<dbReference type="InterPro" id="IPR036097">
    <property type="entry name" value="HisK_dim/P_sf"/>
</dbReference>
<sequence length="606" mass="65668">MTKTAARTALVLVAFGAIAILLTFVINLAGNARNQEETRIQESVTGFARALDHELFTSIQQLQALSAFVDSSEFVSSDEFHHFIQRTDIFSRVGLLRSVALAAVLKDEDMEAYRAWSGNTRPPVVSDGMPKVHAPIIFQLGSPSLAIPGIGDDLIHLDGVAAAAQLAEGSATPTITVLEPDAGSKTKPRPIVALIIPLHTSASIGFPKIGQDGRSDGNVVLIFAELYLERAMRDLLHSIVSLNTYRIRLVDLSGDTAVQLYESATIAEYEKPIDTRDIERAGRRWQIQLYKPFGEIPPAPGNIFILFGVLGIGLIIALAIVIDRLMQIQRSLENEVLSRTEELRSVNMELKLVAHQAQNESAAKSRFLAHMSHELRTPLNAIIGFSQILEGEHLGPLGNENYRDYVKMISQAGKAQLALVDGILTIADAGNDHLYIDTTASACDIVALVGSCVQKRQCDAEKKKISLEYDAPENDAMFLCPPKTVSRIFDNVLSNALKYTDKGGSVRVTVTENEAAGTFSITVSDTGIGMDQALLDRVLNPFESNGLNPYTARSGAGIGLASANNLINRCGGSLSIDSTPGQGTTVTLLFRFDRAAHNDENRKPPQ</sequence>
<dbReference type="RefSeq" id="WP_169624206.1">
    <property type="nucleotide sequence ID" value="NZ_JABBNT010000002.1"/>
</dbReference>
<dbReference type="PRINTS" id="PR00344">
    <property type="entry name" value="BCTRLSENSOR"/>
</dbReference>
<dbReference type="Gene3D" id="3.30.565.10">
    <property type="entry name" value="Histidine kinase-like ATPase, C-terminal domain"/>
    <property type="match status" value="1"/>
</dbReference>
<evidence type="ECO:0000313" key="9">
    <source>
        <dbReference type="EMBL" id="NMM43884.1"/>
    </source>
</evidence>
<dbReference type="InterPro" id="IPR005467">
    <property type="entry name" value="His_kinase_dom"/>
</dbReference>
<comment type="catalytic activity">
    <reaction evidence="1">
        <text>ATP + protein L-histidine = ADP + protein N-phospho-L-histidine.</text>
        <dbReference type="EC" id="2.7.13.3"/>
    </reaction>
</comment>
<dbReference type="InterPro" id="IPR004358">
    <property type="entry name" value="Sig_transdc_His_kin-like_C"/>
</dbReference>
<feature type="transmembrane region" description="Helical" evidence="7">
    <location>
        <begin position="303"/>
        <end position="322"/>
    </location>
</feature>
<evidence type="ECO:0000259" key="8">
    <source>
        <dbReference type="PROSITE" id="PS50109"/>
    </source>
</evidence>
<evidence type="ECO:0000256" key="5">
    <source>
        <dbReference type="ARBA" id="ARBA00022777"/>
    </source>
</evidence>
<keyword evidence="6" id="KW-0902">Two-component regulatory system</keyword>
<keyword evidence="4" id="KW-0808">Transferase</keyword>
<dbReference type="Pfam" id="PF00512">
    <property type="entry name" value="HisKA"/>
    <property type="match status" value="1"/>
</dbReference>
<keyword evidence="7" id="KW-0472">Membrane</keyword>